<evidence type="ECO:0000313" key="2">
    <source>
        <dbReference type="EMBL" id="KAK1768456.1"/>
    </source>
</evidence>
<evidence type="ECO:0000256" key="1">
    <source>
        <dbReference type="SAM" id="MobiDB-lite"/>
    </source>
</evidence>
<dbReference type="Proteomes" id="UP001244011">
    <property type="component" value="Unassembled WGS sequence"/>
</dbReference>
<comment type="caution">
    <text evidence="2">The sequence shown here is derived from an EMBL/GenBank/DDBJ whole genome shotgun (WGS) entry which is preliminary data.</text>
</comment>
<feature type="region of interest" description="Disordered" evidence="1">
    <location>
        <begin position="87"/>
        <end position="151"/>
    </location>
</feature>
<protein>
    <submittedName>
        <fullName evidence="2">Uncharacterized protein</fullName>
    </submittedName>
</protein>
<gene>
    <name evidence="2" type="ORF">QBC33DRAFT_535018</name>
</gene>
<proteinExistence type="predicted"/>
<sequence length="400" mass="40864">MAVPKSNNALDVLQQMFNDVLVQTGKVLKTGGKDSKGTLAQVNSTVRSRIPSSTDTFHDALDDLESEIVRAKSVLLRDLEQLRAKRTLPAPATEPKDVSVAPPAPMVADIDSPKLSAAPAPAPAPSPAATAATTAPPPGAGSLMKTDNRPVAPFPNMGFDFSGSPETLLAMSPPPVPAPAPAAAPAAAKASPAKPSPKPAAAQAAMTGRPSSAPPKKESRAVPYQPPQSAATTTAQSPVSAAMAPTSMSFTGPLSLPPTTTPAPASALAIPDPEMAFTDMAFSLVPAANESLMQQQPEMDLADFGTADLPGDLLNLDSFGVGADGAVADMTMGPTEGVANAGGDHANTDSLDAEIDTLFNEEMDYNLGGIGLDNNNTFDDLYFGGSGDDAGESNETYFDL</sequence>
<dbReference type="EMBL" id="MU839005">
    <property type="protein sequence ID" value="KAK1768456.1"/>
    <property type="molecule type" value="Genomic_DNA"/>
</dbReference>
<feature type="region of interest" description="Disordered" evidence="1">
    <location>
        <begin position="165"/>
        <end position="242"/>
    </location>
</feature>
<keyword evidence="3" id="KW-1185">Reference proteome</keyword>
<dbReference type="RefSeq" id="XP_060284669.1">
    <property type="nucleotide sequence ID" value="XM_060427584.1"/>
</dbReference>
<reference evidence="2" key="1">
    <citation type="submission" date="2023-06" db="EMBL/GenBank/DDBJ databases">
        <title>Genome-scale phylogeny and comparative genomics of the fungal order Sordariales.</title>
        <authorList>
            <consortium name="Lawrence Berkeley National Laboratory"/>
            <person name="Hensen N."/>
            <person name="Bonometti L."/>
            <person name="Westerberg I."/>
            <person name="Brannstrom I.O."/>
            <person name="Guillou S."/>
            <person name="Cros-Aarteil S."/>
            <person name="Calhoun S."/>
            <person name="Haridas S."/>
            <person name="Kuo A."/>
            <person name="Mondo S."/>
            <person name="Pangilinan J."/>
            <person name="Riley R."/>
            <person name="Labutti K."/>
            <person name="Andreopoulos B."/>
            <person name="Lipzen A."/>
            <person name="Chen C."/>
            <person name="Yanf M."/>
            <person name="Daum C."/>
            <person name="Ng V."/>
            <person name="Clum A."/>
            <person name="Steindorff A."/>
            <person name="Ohm R."/>
            <person name="Martin F."/>
            <person name="Silar P."/>
            <person name="Natvig D."/>
            <person name="Lalanne C."/>
            <person name="Gautier V."/>
            <person name="Ament-Velasquez S.L."/>
            <person name="Kruys A."/>
            <person name="Hutchinson M.I."/>
            <person name="Powell A.J."/>
            <person name="Barry K."/>
            <person name="Miller A.N."/>
            <person name="Grigoriev I.V."/>
            <person name="Debuchy R."/>
            <person name="Gladieux P."/>
            <person name="Thoren M.H."/>
            <person name="Johannesson H."/>
        </authorList>
    </citation>
    <scope>NUCLEOTIDE SEQUENCE</scope>
    <source>
        <strain evidence="2">8032-3</strain>
    </source>
</reference>
<organism evidence="2 3">
    <name type="scientific">Phialemonium atrogriseum</name>
    <dbReference type="NCBI Taxonomy" id="1093897"/>
    <lineage>
        <taxon>Eukaryota</taxon>
        <taxon>Fungi</taxon>
        <taxon>Dikarya</taxon>
        <taxon>Ascomycota</taxon>
        <taxon>Pezizomycotina</taxon>
        <taxon>Sordariomycetes</taxon>
        <taxon>Sordariomycetidae</taxon>
        <taxon>Cephalothecales</taxon>
        <taxon>Cephalothecaceae</taxon>
        <taxon>Phialemonium</taxon>
    </lineage>
</organism>
<feature type="compositionally biased region" description="Low complexity" evidence="1">
    <location>
        <begin position="183"/>
        <end position="205"/>
    </location>
</feature>
<feature type="compositionally biased region" description="Polar residues" evidence="1">
    <location>
        <begin position="227"/>
        <end position="239"/>
    </location>
</feature>
<feature type="compositionally biased region" description="Pro residues" evidence="1">
    <location>
        <begin position="172"/>
        <end position="182"/>
    </location>
</feature>
<dbReference type="AlphaFoldDB" id="A0AAJ0C6B6"/>
<dbReference type="GeneID" id="85310771"/>
<evidence type="ECO:0000313" key="3">
    <source>
        <dbReference type="Proteomes" id="UP001244011"/>
    </source>
</evidence>
<name>A0AAJ0C6B6_9PEZI</name>
<accession>A0AAJ0C6B6</accession>